<evidence type="ECO:0000313" key="2">
    <source>
        <dbReference type="Proteomes" id="UP001500418"/>
    </source>
</evidence>
<evidence type="ECO:0000313" key="1">
    <source>
        <dbReference type="EMBL" id="GAA0921409.1"/>
    </source>
</evidence>
<organism evidence="1 2">
    <name type="scientific">Streptomyces rhizosphaericus</name>
    <dbReference type="NCBI Taxonomy" id="114699"/>
    <lineage>
        <taxon>Bacteria</taxon>
        <taxon>Bacillati</taxon>
        <taxon>Actinomycetota</taxon>
        <taxon>Actinomycetes</taxon>
        <taxon>Kitasatosporales</taxon>
        <taxon>Streptomycetaceae</taxon>
        <taxon>Streptomyces</taxon>
        <taxon>Streptomyces violaceusniger group</taxon>
    </lineage>
</organism>
<dbReference type="Proteomes" id="UP001500418">
    <property type="component" value="Unassembled WGS sequence"/>
</dbReference>
<name>A0ABN1P1Y7_9ACTN</name>
<dbReference type="EMBL" id="BAAAID010000006">
    <property type="protein sequence ID" value="GAA0921409.1"/>
    <property type="molecule type" value="Genomic_DNA"/>
</dbReference>
<proteinExistence type="predicted"/>
<sequence length="73" mass="7620">MTRGARRAGRLVAMVQPLPGTRFAPARGPVAPAAPMNLTYAVRMTVGLLVLTAGGRSLRERGSAGRAAEHPAR</sequence>
<keyword evidence="2" id="KW-1185">Reference proteome</keyword>
<accession>A0ABN1P1Y7</accession>
<reference evidence="1 2" key="1">
    <citation type="journal article" date="2019" name="Int. J. Syst. Evol. Microbiol.">
        <title>The Global Catalogue of Microorganisms (GCM) 10K type strain sequencing project: providing services to taxonomists for standard genome sequencing and annotation.</title>
        <authorList>
            <consortium name="The Broad Institute Genomics Platform"/>
            <consortium name="The Broad Institute Genome Sequencing Center for Infectious Disease"/>
            <person name="Wu L."/>
            <person name="Ma J."/>
        </authorList>
    </citation>
    <scope>NUCLEOTIDE SEQUENCE [LARGE SCALE GENOMIC DNA]</scope>
    <source>
        <strain evidence="1 2">JCM 11444</strain>
    </source>
</reference>
<comment type="caution">
    <text evidence="1">The sequence shown here is derived from an EMBL/GenBank/DDBJ whole genome shotgun (WGS) entry which is preliminary data.</text>
</comment>
<protein>
    <submittedName>
        <fullName evidence="1">Uncharacterized protein</fullName>
    </submittedName>
</protein>
<gene>
    <name evidence="1" type="ORF">GCM10009575_015250</name>
</gene>